<evidence type="ECO:0000313" key="1">
    <source>
        <dbReference type="EMBL" id="MBB5965047.1"/>
    </source>
</evidence>
<sequence>MASGLYISTLADIFDATQLALDWDAEDHQAALYTSSKSPNYNDDTVYSSTNEISGTGYTAGGLAITGTATSKPGAGVLKWTSNAFQWTGSTLSDVKHIDIYAAAVSGDPLMIGIMLASAVNTSDGTLLITPHANGLLTIDGTP</sequence>
<proteinExistence type="predicted"/>
<evidence type="ECO:0000313" key="2">
    <source>
        <dbReference type="Proteomes" id="UP000562352"/>
    </source>
</evidence>
<dbReference type="AlphaFoldDB" id="A0A841D8X7"/>
<comment type="caution">
    <text evidence="1">The sequence shown here is derived from an EMBL/GenBank/DDBJ whole genome shotgun (WGS) entry which is preliminary data.</text>
</comment>
<gene>
    <name evidence="1" type="ORF">FHS22_004333</name>
</gene>
<protein>
    <submittedName>
        <fullName evidence="1">Uncharacterized protein</fullName>
    </submittedName>
</protein>
<organism evidence="1 2">
    <name type="scientific">Planomonospora venezuelensis</name>
    <dbReference type="NCBI Taxonomy" id="1999"/>
    <lineage>
        <taxon>Bacteria</taxon>
        <taxon>Bacillati</taxon>
        <taxon>Actinomycetota</taxon>
        <taxon>Actinomycetes</taxon>
        <taxon>Streptosporangiales</taxon>
        <taxon>Streptosporangiaceae</taxon>
        <taxon>Planomonospora</taxon>
    </lineage>
</organism>
<dbReference type="RefSeq" id="WP_184944163.1">
    <property type="nucleotide sequence ID" value="NZ_BAAAWZ010000001.1"/>
</dbReference>
<name>A0A841D8X7_PLAVE</name>
<dbReference type="Proteomes" id="UP000562352">
    <property type="component" value="Unassembled WGS sequence"/>
</dbReference>
<accession>A0A841D8X7</accession>
<reference evidence="1 2" key="1">
    <citation type="submission" date="2020-08" db="EMBL/GenBank/DDBJ databases">
        <title>Genomic Encyclopedia of Type Strains, Phase III (KMG-III): the genomes of soil and plant-associated and newly described type strains.</title>
        <authorList>
            <person name="Whitman W."/>
        </authorList>
    </citation>
    <scope>NUCLEOTIDE SEQUENCE [LARGE SCALE GENOMIC DNA]</scope>
    <source>
        <strain evidence="1 2">CECT 3303</strain>
    </source>
</reference>
<dbReference type="EMBL" id="JACHJJ010000015">
    <property type="protein sequence ID" value="MBB5965047.1"/>
    <property type="molecule type" value="Genomic_DNA"/>
</dbReference>
<keyword evidence="2" id="KW-1185">Reference proteome</keyword>